<keyword evidence="1" id="KW-0472">Membrane</keyword>
<accession>A0ABR3AY11</accession>
<sequence length="78" mass="9233">MVFREKKTDSGIDFYFIYKSILHKYITYILHTTIRIIIIIIIIIIKQIFLVFILFEPKICGFGSMAFFLLLLLSIKIS</sequence>
<reference evidence="2 3" key="1">
    <citation type="submission" date="2024-04" db="EMBL/GenBank/DDBJ databases">
        <title>Symmetric and asymmetric DNA N6-adenine methylation regulates different biological responses in Mucorales.</title>
        <authorList>
            <consortium name="Lawrence Berkeley National Laboratory"/>
            <person name="Lax C."/>
            <person name="Mondo S.J."/>
            <person name="Osorio-Concepcion M."/>
            <person name="Muszewska A."/>
            <person name="Corrochano-Luque M."/>
            <person name="Gutierrez G."/>
            <person name="Riley R."/>
            <person name="Lipzen A."/>
            <person name="Guo J."/>
            <person name="Hundley H."/>
            <person name="Amirebrahimi M."/>
            <person name="Ng V."/>
            <person name="Lorenzo-Gutierrez D."/>
            <person name="Binder U."/>
            <person name="Yang J."/>
            <person name="Song Y."/>
            <person name="Canovas D."/>
            <person name="Navarro E."/>
            <person name="Freitag M."/>
            <person name="Gabaldon T."/>
            <person name="Grigoriev I.V."/>
            <person name="Corrochano L.M."/>
            <person name="Nicolas F.E."/>
            <person name="Garre V."/>
        </authorList>
    </citation>
    <scope>NUCLEOTIDE SEQUENCE [LARGE SCALE GENOMIC DNA]</scope>
    <source>
        <strain evidence="2 3">L51</strain>
    </source>
</reference>
<keyword evidence="1" id="KW-1133">Transmembrane helix</keyword>
<keyword evidence="1" id="KW-0812">Transmembrane</keyword>
<dbReference type="Proteomes" id="UP001448207">
    <property type="component" value="Unassembled WGS sequence"/>
</dbReference>
<evidence type="ECO:0000313" key="3">
    <source>
        <dbReference type="Proteomes" id="UP001448207"/>
    </source>
</evidence>
<organism evidence="2 3">
    <name type="scientific">Phycomyces blakesleeanus</name>
    <dbReference type="NCBI Taxonomy" id="4837"/>
    <lineage>
        <taxon>Eukaryota</taxon>
        <taxon>Fungi</taxon>
        <taxon>Fungi incertae sedis</taxon>
        <taxon>Mucoromycota</taxon>
        <taxon>Mucoromycotina</taxon>
        <taxon>Mucoromycetes</taxon>
        <taxon>Mucorales</taxon>
        <taxon>Phycomycetaceae</taxon>
        <taxon>Phycomyces</taxon>
    </lineage>
</organism>
<protein>
    <submittedName>
        <fullName evidence="2">Uncharacterized protein</fullName>
    </submittedName>
</protein>
<gene>
    <name evidence="2" type="ORF">J3Q64DRAFT_1111557</name>
</gene>
<comment type="caution">
    <text evidence="2">The sequence shown here is derived from an EMBL/GenBank/DDBJ whole genome shotgun (WGS) entry which is preliminary data.</text>
</comment>
<proteinExistence type="predicted"/>
<dbReference type="EMBL" id="JBCLYO010000011">
    <property type="protein sequence ID" value="KAL0085026.1"/>
    <property type="molecule type" value="Genomic_DNA"/>
</dbReference>
<name>A0ABR3AY11_PHYBL</name>
<keyword evidence="3" id="KW-1185">Reference proteome</keyword>
<evidence type="ECO:0000313" key="2">
    <source>
        <dbReference type="EMBL" id="KAL0085026.1"/>
    </source>
</evidence>
<feature type="transmembrane region" description="Helical" evidence="1">
    <location>
        <begin position="51"/>
        <end position="73"/>
    </location>
</feature>
<feature type="transmembrane region" description="Helical" evidence="1">
    <location>
        <begin position="25"/>
        <end position="45"/>
    </location>
</feature>
<evidence type="ECO:0000256" key="1">
    <source>
        <dbReference type="SAM" id="Phobius"/>
    </source>
</evidence>